<dbReference type="AlphaFoldDB" id="A0A2P2N630"/>
<accession>A0A2P2N630</accession>
<evidence type="ECO:0000313" key="1">
    <source>
        <dbReference type="EMBL" id="MBX37890.1"/>
    </source>
</evidence>
<organism evidence="1">
    <name type="scientific">Rhizophora mucronata</name>
    <name type="common">Asiatic mangrove</name>
    <dbReference type="NCBI Taxonomy" id="61149"/>
    <lineage>
        <taxon>Eukaryota</taxon>
        <taxon>Viridiplantae</taxon>
        <taxon>Streptophyta</taxon>
        <taxon>Embryophyta</taxon>
        <taxon>Tracheophyta</taxon>
        <taxon>Spermatophyta</taxon>
        <taxon>Magnoliopsida</taxon>
        <taxon>eudicotyledons</taxon>
        <taxon>Gunneridae</taxon>
        <taxon>Pentapetalae</taxon>
        <taxon>rosids</taxon>
        <taxon>fabids</taxon>
        <taxon>Malpighiales</taxon>
        <taxon>Rhizophoraceae</taxon>
        <taxon>Rhizophora</taxon>
    </lineage>
</organism>
<name>A0A2P2N630_RHIMU</name>
<proteinExistence type="predicted"/>
<dbReference type="EMBL" id="GGEC01057406">
    <property type="protein sequence ID" value="MBX37890.1"/>
    <property type="molecule type" value="Transcribed_RNA"/>
</dbReference>
<sequence length="30" mass="3552">MAIHTAKDEIPCLEMTFYDGFFHSLNLYMI</sequence>
<protein>
    <submittedName>
        <fullName evidence="1">Uncharacterized protein</fullName>
    </submittedName>
</protein>
<reference evidence="1" key="1">
    <citation type="submission" date="2018-02" db="EMBL/GenBank/DDBJ databases">
        <title>Rhizophora mucronata_Transcriptome.</title>
        <authorList>
            <person name="Meera S.P."/>
            <person name="Sreeshan A."/>
            <person name="Augustine A."/>
        </authorList>
    </citation>
    <scope>NUCLEOTIDE SEQUENCE</scope>
    <source>
        <tissue evidence="1">Leaf</tissue>
    </source>
</reference>